<accession>A0A178EY67</accession>
<dbReference type="PANTHER" id="PTHR47129:SF1">
    <property type="entry name" value="NMRA-LIKE DOMAIN-CONTAINING PROTEIN"/>
    <property type="match status" value="1"/>
</dbReference>
<dbReference type="VEuPathDB" id="FungiDB:TERG_06664"/>
<reference evidence="2 3" key="1">
    <citation type="submission" date="2016-05" db="EMBL/GenBank/DDBJ databases">
        <title>Genome sequencing of Trichophyton rubrum CMCC(F)T1i isolated from hair.</title>
        <authorList>
            <person name="Zhan P."/>
            <person name="Tao Y."/>
            <person name="Liu W."/>
        </authorList>
    </citation>
    <scope>NUCLEOTIDE SEQUENCE [LARGE SCALE GENOMIC DNA]</scope>
    <source>
        <strain evidence="3">CMCC(F)T1i</strain>
    </source>
</reference>
<organism evidence="2 3">
    <name type="scientific">Trichophyton rubrum</name>
    <name type="common">Athlete's foot fungus</name>
    <name type="synonym">Epidermophyton rubrum</name>
    <dbReference type="NCBI Taxonomy" id="5551"/>
    <lineage>
        <taxon>Eukaryota</taxon>
        <taxon>Fungi</taxon>
        <taxon>Dikarya</taxon>
        <taxon>Ascomycota</taxon>
        <taxon>Pezizomycotina</taxon>
        <taxon>Eurotiomycetes</taxon>
        <taxon>Eurotiomycetidae</taxon>
        <taxon>Onygenales</taxon>
        <taxon>Arthrodermataceae</taxon>
        <taxon>Trichophyton</taxon>
    </lineage>
</organism>
<dbReference type="SUPFAM" id="SSF51735">
    <property type="entry name" value="NAD(P)-binding Rossmann-fold domains"/>
    <property type="match status" value="1"/>
</dbReference>
<comment type="caution">
    <text evidence="2">The sequence shown here is derived from an EMBL/GenBank/DDBJ whole genome shotgun (WGS) entry which is preliminary data.</text>
</comment>
<protein>
    <recommendedName>
        <fullName evidence="1">NmrA-like domain-containing protein</fullName>
    </recommendedName>
</protein>
<evidence type="ECO:0000259" key="1">
    <source>
        <dbReference type="Pfam" id="PF05368"/>
    </source>
</evidence>
<dbReference type="Gene3D" id="3.40.50.720">
    <property type="entry name" value="NAD(P)-binding Rossmann-like Domain"/>
    <property type="match status" value="1"/>
</dbReference>
<dbReference type="InterPro" id="IPR052718">
    <property type="entry name" value="NmrA-type_oxidoreductase"/>
</dbReference>
<dbReference type="Proteomes" id="UP000243015">
    <property type="component" value="Unassembled WGS sequence"/>
</dbReference>
<gene>
    <name evidence="2" type="ORF">A7C99_3552</name>
</gene>
<dbReference type="AlphaFoldDB" id="A0A178EY67"/>
<evidence type="ECO:0000313" key="3">
    <source>
        <dbReference type="Proteomes" id="UP000243015"/>
    </source>
</evidence>
<dbReference type="InterPro" id="IPR036291">
    <property type="entry name" value="NAD(P)-bd_dom_sf"/>
</dbReference>
<dbReference type="PANTHER" id="PTHR47129">
    <property type="entry name" value="QUINONE OXIDOREDUCTASE 2"/>
    <property type="match status" value="1"/>
</dbReference>
<dbReference type="EMBL" id="LHPM01000014">
    <property type="protein sequence ID" value="OAL65072.1"/>
    <property type="molecule type" value="Genomic_DNA"/>
</dbReference>
<dbReference type="InterPro" id="IPR008030">
    <property type="entry name" value="NmrA-like"/>
</dbReference>
<evidence type="ECO:0000313" key="2">
    <source>
        <dbReference type="EMBL" id="OAL65072.1"/>
    </source>
</evidence>
<proteinExistence type="predicted"/>
<dbReference type="Gene3D" id="3.90.25.10">
    <property type="entry name" value="UDP-galactose 4-epimerase, domain 1"/>
    <property type="match status" value="1"/>
</dbReference>
<feature type="domain" description="NmrA-like" evidence="1">
    <location>
        <begin position="8"/>
        <end position="247"/>
    </location>
</feature>
<name>A0A178EY67_TRIRU</name>
<dbReference type="Pfam" id="PF05368">
    <property type="entry name" value="NmrA"/>
    <property type="match status" value="1"/>
</dbReference>
<sequence>MNSPVKYLVTGASSGLGGSVLATLYKNVPDPSQIAAASSRLETSQKLQQDYPGIQFRRLDYNDPKSLVESLAGVERFFFVSSPEVNTEKRNKQHERVVKASVEAKVGHVYYSSLAFGGYGYESQASVQKAHLVTEKLLAESGLSYTSVREGVYIDAFPVFVFWYPNTTTIYLSGDGPVAFASRDELGEATAQLMLRDPEGLNLKNNIALLTGPRTYKLTDVINAVSEATGRQLEIKCVSKDEFPRIMALEDAREGRGRKPEAFFRSWQSLVESMEKGDTATVDPLMGELLGRQPRDALKAQLNPPLSEYALKSTLSTGSPWSPLPSKPAVEKVQGILRLVIWNPVASLKDLEESKAIVILDTTQWPFVKAIINNAEFLVLEDRAPRPPESLCPFFDAEPVADIVIFTSIDKNIDFLQNPGDLTVEGLVVVSLGEELAAYPTVAPFEM</sequence>